<proteinExistence type="inferred from homology"/>
<feature type="compositionally biased region" description="Basic and acidic residues" evidence="10">
    <location>
        <begin position="750"/>
        <end position="761"/>
    </location>
</feature>
<evidence type="ECO:0000256" key="9">
    <source>
        <dbReference type="RuleBase" id="RU363038"/>
    </source>
</evidence>
<evidence type="ECO:0000256" key="1">
    <source>
        <dbReference type="ARBA" id="ARBA00005594"/>
    </source>
</evidence>
<feature type="compositionally biased region" description="Basic and acidic residues" evidence="10">
    <location>
        <begin position="702"/>
        <end position="714"/>
    </location>
</feature>
<evidence type="ECO:0000256" key="2">
    <source>
        <dbReference type="ARBA" id="ARBA00012837"/>
    </source>
</evidence>
<evidence type="ECO:0000259" key="11">
    <source>
        <dbReference type="SMART" id="SM00836"/>
    </source>
</evidence>
<dbReference type="GO" id="GO:0005524">
    <property type="term" value="F:ATP binding"/>
    <property type="evidence" value="ECO:0007669"/>
    <property type="project" value="UniProtKB-KW"/>
</dbReference>
<dbReference type="GO" id="GO:0006420">
    <property type="term" value="P:arginyl-tRNA aminoacylation"/>
    <property type="evidence" value="ECO:0007669"/>
    <property type="project" value="InterPro"/>
</dbReference>
<evidence type="ECO:0000256" key="5">
    <source>
        <dbReference type="ARBA" id="ARBA00022840"/>
    </source>
</evidence>
<feature type="compositionally biased region" description="Basic and acidic residues" evidence="10">
    <location>
        <begin position="793"/>
        <end position="807"/>
    </location>
</feature>
<sequence length="953" mass="105147">MTTSTVTDLEALLAQLGVKVPIPQYPAADVLKRPLDIGRSYLADIFCSLLECDPDVAYKSIHWPNDISSGDLAVILPKLSQGGDSNAVGFDLINKFPERSLFVLPFHDGVHLRIMFNPNTLPRLLLPYMNDRRDSYGRDDSIGLRDLSSPEVGRKRLLVEFSSPNIASEFQARHLRSTIIGAYIANQYENMGWDVTRLNYLGDWGKPIGLLGVAWEKFGSEELFQADPAGHLHDIYHKILELFVPEQAASKKVRDEGGDPATIESQGLFAERNAFFKRMEEDDEQAVALWKRAREVNIKQYTELYARLNVTFDEYSGESQVKPETMAEVEEILKSKCISEESAGSWIIDLKKHSKLSGTAIIRDRTGSSTYLLRDLASVLERSRKYSFDKMIYVVAADQHTTHFARLFKILELMDMPDLASKLQHVHFSNVSKMSEKLGHGHTLDEILDQVQKATHDSLEMHPDMASVLGHSENSISSIAISALVAGELSTRRAQDHAFEVTRMTSFEPGTGPHLQYWYARLSTILDAYSTFIAPPSEEFDPLSDEECSLLRLLVQYPDITHLAYESLEPATVMTHLVNLALQISICLDDCDGKVIDSLTQAYLYDATRRVMESGMKVLGIIPVRTPQTSAPEENPLSEHLMLPEENSPVDAQHTVQGDLPNEETPVSDNVQVLDEVKISDKDPALDEIAIPNDAASTEVLSDPKETSQDDGHVPEAVQSFEDGTPDDDVPVDKEVAVPDVVTSTGVLSDSKETPADDKKVPNAIKQGKTHDIVPLNEEAAVADDATAIEAPSESRETPTDDQKVPEAIEAGTTPDVVPVDNELAVSDDVTTNEVPAESKETDTNDDNVPEAIQICEDGTPHDAVPVDGETAGPEEHASEVIQSSEEKALPQESSPPEALGTLDENVLEEMHNSEDRSRDLLPASDDVSTHPNHPQDTSISEEIKPSGEIQVM</sequence>
<reference evidence="13" key="1">
    <citation type="journal article" date="2015" name="Genome Announc.">
        <title>Draft genome sequence of Talaromyces cellulolyticus strain Y-94, a source of lignocellulosic biomass-degrading enzymes.</title>
        <authorList>
            <person name="Fujii T."/>
            <person name="Koike H."/>
            <person name="Sawayama S."/>
            <person name="Yano S."/>
            <person name="Inoue H."/>
        </authorList>
    </citation>
    <scope>NUCLEOTIDE SEQUENCE [LARGE SCALE GENOMIC DNA]</scope>
    <source>
        <strain evidence="13">Y-94</strain>
    </source>
</reference>
<dbReference type="GO" id="GO:0004814">
    <property type="term" value="F:arginine-tRNA ligase activity"/>
    <property type="evidence" value="ECO:0007669"/>
    <property type="project" value="UniProtKB-EC"/>
</dbReference>
<dbReference type="Proteomes" id="UP000053095">
    <property type="component" value="Unassembled WGS sequence"/>
</dbReference>
<comment type="caution">
    <text evidence="12">The sequence shown here is derived from an EMBL/GenBank/DDBJ whole genome shotgun (WGS) entry which is preliminary data.</text>
</comment>
<dbReference type="AlphaFoldDB" id="A0A6V8HPY0"/>
<protein>
    <recommendedName>
        <fullName evidence="2">arginine--tRNA ligase</fullName>
        <ecNumber evidence="2">6.1.1.19</ecNumber>
    </recommendedName>
</protein>
<feature type="domain" description="DALR anticodon binding" evidence="11">
    <location>
        <begin position="515"/>
        <end position="627"/>
    </location>
</feature>
<evidence type="ECO:0000313" key="13">
    <source>
        <dbReference type="Proteomes" id="UP000053095"/>
    </source>
</evidence>
<feature type="region of interest" description="Disordered" evidence="10">
    <location>
        <begin position="788"/>
        <end position="953"/>
    </location>
</feature>
<evidence type="ECO:0000256" key="3">
    <source>
        <dbReference type="ARBA" id="ARBA00022598"/>
    </source>
</evidence>
<feature type="region of interest" description="Disordered" evidence="10">
    <location>
        <begin position="649"/>
        <end position="669"/>
    </location>
</feature>
<dbReference type="InterPro" id="IPR014729">
    <property type="entry name" value="Rossmann-like_a/b/a_fold"/>
</dbReference>
<feature type="region of interest" description="Disordered" evidence="10">
    <location>
        <begin position="684"/>
        <end position="762"/>
    </location>
</feature>
<feature type="compositionally biased region" description="Basic and acidic residues" evidence="10">
    <location>
        <begin position="909"/>
        <end position="920"/>
    </location>
</feature>
<name>A0A6V8HPY0_TALPI</name>
<dbReference type="Gene3D" id="3.40.50.620">
    <property type="entry name" value="HUPs"/>
    <property type="match status" value="1"/>
</dbReference>
<dbReference type="Pfam" id="PF05746">
    <property type="entry name" value="DALR_1"/>
    <property type="match status" value="1"/>
</dbReference>
<keyword evidence="5 9" id="KW-0067">ATP-binding</keyword>
<comment type="similarity">
    <text evidence="1 9">Belongs to the class-I aminoacyl-tRNA synthetase family.</text>
</comment>
<dbReference type="NCBIfam" id="TIGR00456">
    <property type="entry name" value="argS"/>
    <property type="match status" value="1"/>
</dbReference>
<evidence type="ECO:0000313" key="12">
    <source>
        <dbReference type="EMBL" id="GAM44087.1"/>
    </source>
</evidence>
<dbReference type="InterPro" id="IPR008909">
    <property type="entry name" value="DALR_anticod-bd"/>
</dbReference>
<dbReference type="PANTHER" id="PTHR11956:SF11">
    <property type="entry name" value="ARGININE--TRNA LIGASE, MITOCHONDRIAL-RELATED"/>
    <property type="match status" value="1"/>
</dbReference>
<dbReference type="PANTHER" id="PTHR11956">
    <property type="entry name" value="ARGINYL-TRNA SYNTHETASE"/>
    <property type="match status" value="1"/>
</dbReference>
<dbReference type="EMBL" id="DF933856">
    <property type="protein sequence ID" value="GAM44087.1"/>
    <property type="molecule type" value="Genomic_DNA"/>
</dbReference>
<dbReference type="InterPro" id="IPR036695">
    <property type="entry name" value="Arg-tRNA-synth_N_sf"/>
</dbReference>
<dbReference type="GO" id="GO:0032543">
    <property type="term" value="P:mitochondrial translation"/>
    <property type="evidence" value="ECO:0007669"/>
    <property type="project" value="TreeGrafter"/>
</dbReference>
<accession>A0A6V8HPY0</accession>
<keyword evidence="6 9" id="KW-0648">Protein biosynthesis</keyword>
<dbReference type="Gene3D" id="3.30.1360.70">
    <property type="entry name" value="Arginyl tRNA synthetase N-terminal domain"/>
    <property type="match status" value="1"/>
</dbReference>
<keyword evidence="4 9" id="KW-0547">Nucleotide-binding</keyword>
<keyword evidence="7 9" id="KW-0030">Aminoacyl-tRNA synthetase</keyword>
<dbReference type="GO" id="GO:0005739">
    <property type="term" value="C:mitochondrion"/>
    <property type="evidence" value="ECO:0007669"/>
    <property type="project" value="TreeGrafter"/>
</dbReference>
<dbReference type="Pfam" id="PF00750">
    <property type="entry name" value="tRNA-synt_1d"/>
    <property type="match status" value="1"/>
</dbReference>
<dbReference type="EC" id="6.1.1.19" evidence="2"/>
<dbReference type="SUPFAM" id="SSF52374">
    <property type="entry name" value="Nucleotidylyl transferase"/>
    <property type="match status" value="1"/>
</dbReference>
<dbReference type="InterPro" id="IPR035684">
    <property type="entry name" value="ArgRS_core"/>
</dbReference>
<dbReference type="Gene3D" id="1.10.730.10">
    <property type="entry name" value="Isoleucyl-tRNA Synthetase, Domain 1"/>
    <property type="match status" value="1"/>
</dbReference>
<keyword evidence="3 9" id="KW-0436">Ligase</keyword>
<dbReference type="PRINTS" id="PR01038">
    <property type="entry name" value="TRNASYNTHARG"/>
</dbReference>
<gene>
    <name evidence="12" type="ORF">TCE0_060r19427</name>
</gene>
<evidence type="ECO:0000256" key="8">
    <source>
        <dbReference type="ARBA" id="ARBA00049339"/>
    </source>
</evidence>
<dbReference type="SUPFAM" id="SSF47323">
    <property type="entry name" value="Anticodon-binding domain of a subclass of class I aminoacyl-tRNA synthetases"/>
    <property type="match status" value="1"/>
</dbReference>
<evidence type="ECO:0000256" key="10">
    <source>
        <dbReference type="SAM" id="MobiDB-lite"/>
    </source>
</evidence>
<dbReference type="SUPFAM" id="SSF55190">
    <property type="entry name" value="Arginyl-tRNA synthetase (ArgRS), N-terminal 'additional' domain"/>
    <property type="match status" value="1"/>
</dbReference>
<dbReference type="InterPro" id="IPR001278">
    <property type="entry name" value="Arg-tRNA-ligase"/>
</dbReference>
<evidence type="ECO:0000256" key="6">
    <source>
        <dbReference type="ARBA" id="ARBA00022917"/>
    </source>
</evidence>
<comment type="catalytic activity">
    <reaction evidence="8">
        <text>tRNA(Arg) + L-arginine + ATP = L-arginyl-tRNA(Arg) + AMP + diphosphate</text>
        <dbReference type="Rhea" id="RHEA:20301"/>
        <dbReference type="Rhea" id="RHEA-COMP:9658"/>
        <dbReference type="Rhea" id="RHEA-COMP:9673"/>
        <dbReference type="ChEBI" id="CHEBI:30616"/>
        <dbReference type="ChEBI" id="CHEBI:32682"/>
        <dbReference type="ChEBI" id="CHEBI:33019"/>
        <dbReference type="ChEBI" id="CHEBI:78442"/>
        <dbReference type="ChEBI" id="CHEBI:78513"/>
        <dbReference type="ChEBI" id="CHEBI:456215"/>
        <dbReference type="EC" id="6.1.1.19"/>
    </reaction>
</comment>
<organism evidence="12 13">
    <name type="scientific">Talaromyces pinophilus</name>
    <name type="common">Penicillium pinophilum</name>
    <dbReference type="NCBI Taxonomy" id="128442"/>
    <lineage>
        <taxon>Eukaryota</taxon>
        <taxon>Fungi</taxon>
        <taxon>Dikarya</taxon>
        <taxon>Ascomycota</taxon>
        <taxon>Pezizomycotina</taxon>
        <taxon>Eurotiomycetes</taxon>
        <taxon>Eurotiomycetidae</taxon>
        <taxon>Eurotiales</taxon>
        <taxon>Trichocomaceae</taxon>
        <taxon>Talaromyces</taxon>
        <taxon>Talaromyces sect. Talaromyces</taxon>
    </lineage>
</organism>
<dbReference type="SMART" id="SM00836">
    <property type="entry name" value="DALR_1"/>
    <property type="match status" value="1"/>
</dbReference>
<evidence type="ECO:0000256" key="7">
    <source>
        <dbReference type="ARBA" id="ARBA00023146"/>
    </source>
</evidence>
<evidence type="ECO:0000256" key="4">
    <source>
        <dbReference type="ARBA" id="ARBA00022741"/>
    </source>
</evidence>
<feature type="compositionally biased region" description="Polar residues" evidence="10">
    <location>
        <begin position="930"/>
        <end position="941"/>
    </location>
</feature>
<keyword evidence="13" id="KW-1185">Reference proteome</keyword>
<dbReference type="InterPro" id="IPR009080">
    <property type="entry name" value="tRNAsynth_Ia_anticodon-bd"/>
</dbReference>
<feature type="compositionally biased region" description="Basic and acidic residues" evidence="10">
    <location>
        <begin position="874"/>
        <end position="890"/>
    </location>
</feature>